<evidence type="ECO:0000313" key="1">
    <source>
        <dbReference type="Proteomes" id="UP000515146"/>
    </source>
</evidence>
<evidence type="ECO:0000313" key="2">
    <source>
        <dbReference type="RefSeq" id="XP_027197601.1"/>
    </source>
</evidence>
<name>A0A6P6XXG6_DERPT</name>
<keyword evidence="1" id="KW-1185">Reference proteome</keyword>
<proteinExistence type="predicted"/>
<organism evidence="1 2">
    <name type="scientific">Dermatophagoides pteronyssinus</name>
    <name type="common">European house dust mite</name>
    <dbReference type="NCBI Taxonomy" id="6956"/>
    <lineage>
        <taxon>Eukaryota</taxon>
        <taxon>Metazoa</taxon>
        <taxon>Ecdysozoa</taxon>
        <taxon>Arthropoda</taxon>
        <taxon>Chelicerata</taxon>
        <taxon>Arachnida</taxon>
        <taxon>Acari</taxon>
        <taxon>Acariformes</taxon>
        <taxon>Sarcoptiformes</taxon>
        <taxon>Astigmata</taxon>
        <taxon>Psoroptidia</taxon>
        <taxon>Analgoidea</taxon>
        <taxon>Pyroglyphidae</taxon>
        <taxon>Dermatophagoidinae</taxon>
        <taxon>Dermatophagoides</taxon>
    </lineage>
</organism>
<protein>
    <submittedName>
        <fullName evidence="2">Uncharacterized protein LOC113791949</fullName>
    </submittedName>
</protein>
<reference evidence="2" key="1">
    <citation type="submission" date="2025-08" db="UniProtKB">
        <authorList>
            <consortium name="RefSeq"/>
        </authorList>
    </citation>
    <scope>IDENTIFICATION</scope>
    <source>
        <strain evidence="2">Airmid</strain>
    </source>
</reference>
<dbReference type="RefSeq" id="XP_027197601.1">
    <property type="nucleotide sequence ID" value="XM_027341800.1"/>
</dbReference>
<gene>
    <name evidence="2" type="primary">LOC113791949</name>
</gene>
<dbReference type="KEGG" id="dpte:113791949"/>
<dbReference type="OrthoDB" id="6504490at2759"/>
<accession>A0A6P6XXG6</accession>
<dbReference type="Proteomes" id="UP000515146">
    <property type="component" value="Unplaced"/>
</dbReference>
<dbReference type="InParanoid" id="A0A6P6XXG6"/>
<sequence>MADDVFGDSDGDDELALASKEFERDLERIENAAFHDAFEETRDKLTQQSFDAGYEIAFEYFEKIGQLEGFNDVLIYKIQQDEAHEQIKSQISELYMRLDRELEQQMKSNVEQKLYEISEAKMTNIKPSNEFINEFNQIKAKIIECARLANSDFAQKFIEEINKINF</sequence>
<dbReference type="AlphaFoldDB" id="A0A6P6XXG6"/>